<accession>B3S406</accession>
<dbReference type="FunCoup" id="B3S406">
    <property type="interactions" value="963"/>
</dbReference>
<dbReference type="OrthoDB" id="5600002at2759"/>
<gene>
    <name evidence="5" type="ORF">TRIADDRAFT_58910</name>
</gene>
<dbReference type="Proteomes" id="UP000009022">
    <property type="component" value="Unassembled WGS sequence"/>
</dbReference>
<dbReference type="PROSITE" id="PS50896">
    <property type="entry name" value="LISH"/>
    <property type="match status" value="1"/>
</dbReference>
<dbReference type="AlphaFoldDB" id="B3S406"/>
<dbReference type="eggNOG" id="KOG4594">
    <property type="taxonomic scope" value="Eukaryota"/>
</dbReference>
<protein>
    <submittedName>
        <fullName evidence="5">Uncharacterized protein</fullName>
    </submittedName>
</protein>
<sequence>MYAKGKGNNSTTTPPDSQAREKLAGYVYEYLFHTGAKKAAQSFLSEMRWEKALPTVDHPGFLESWWCVFWDLYCAAPDLRENYEHSNEARFMQDYYHSNNAPAASPSINNQFSGNDIQAGMPSTAGVHGYYPQMGPHAVRPQQQVHPPHSQPSPHPTSQTQQQTPMQVQYPPGGIMGPNGPFQNHRVAPRPAMPSRGVSATQHLMPNTINPTRQPQGNRVMVAGPSGPPNITTTVQQRMPPQQIQMQQNYHNTSQIRSHGPSNQMVPTTMHLSAGGRPWPPTSTAGMHQNPGNMLQVHGHPSTPVRPPPHGMPQDPANTSNDSMYTMIKPASGYTMSSGGPDGMSLPSRNDLMPDHPDGLSMPKDATNDPTVSPAHELDNYLPSPFQTDHDENASAEILKVKESLEEDAKRFTKEPADSDYYIQ</sequence>
<evidence type="ECO:0000313" key="6">
    <source>
        <dbReference type="Proteomes" id="UP000009022"/>
    </source>
</evidence>
<evidence type="ECO:0000313" key="5">
    <source>
        <dbReference type="EMBL" id="EDV22373.1"/>
    </source>
</evidence>
<feature type="compositionally biased region" description="Low complexity" evidence="4">
    <location>
        <begin position="156"/>
        <end position="172"/>
    </location>
</feature>
<feature type="compositionally biased region" description="Low complexity" evidence="4">
    <location>
        <begin position="136"/>
        <end position="148"/>
    </location>
</feature>
<feature type="region of interest" description="Disordered" evidence="4">
    <location>
        <begin position="134"/>
        <end position="198"/>
    </location>
</feature>
<dbReference type="GeneID" id="6756130"/>
<keyword evidence="2" id="KW-0238">DNA-binding</keyword>
<feature type="region of interest" description="Disordered" evidence="4">
    <location>
        <begin position="299"/>
        <end position="393"/>
    </location>
</feature>
<dbReference type="InParanoid" id="B3S406"/>
<evidence type="ECO:0000256" key="1">
    <source>
        <dbReference type="ARBA" id="ARBA00004123"/>
    </source>
</evidence>
<dbReference type="KEGG" id="tad:TRIADDRAFT_58910"/>
<reference evidence="5 6" key="1">
    <citation type="journal article" date="2008" name="Nature">
        <title>The Trichoplax genome and the nature of placozoans.</title>
        <authorList>
            <person name="Srivastava M."/>
            <person name="Begovic E."/>
            <person name="Chapman J."/>
            <person name="Putnam N.H."/>
            <person name="Hellsten U."/>
            <person name="Kawashima T."/>
            <person name="Kuo A."/>
            <person name="Mitros T."/>
            <person name="Salamov A."/>
            <person name="Carpenter M.L."/>
            <person name="Signorovitch A.Y."/>
            <person name="Moreno M.A."/>
            <person name="Kamm K."/>
            <person name="Grimwood J."/>
            <person name="Schmutz J."/>
            <person name="Shapiro H."/>
            <person name="Grigoriev I.V."/>
            <person name="Buss L.W."/>
            <person name="Schierwater B."/>
            <person name="Dellaporta S.L."/>
            <person name="Rokhsar D.S."/>
        </authorList>
    </citation>
    <scope>NUCLEOTIDE SEQUENCE [LARGE SCALE GENOMIC DNA]</scope>
    <source>
        <strain evidence="5 6">Grell-BS-1999</strain>
    </source>
</reference>
<dbReference type="GO" id="GO:0045944">
    <property type="term" value="P:positive regulation of transcription by RNA polymerase II"/>
    <property type="evidence" value="ECO:0000318"/>
    <property type="project" value="GO_Central"/>
</dbReference>
<proteinExistence type="predicted"/>
<dbReference type="InterPro" id="IPR008116">
    <property type="entry name" value="SSDP_DNA-bd"/>
</dbReference>
<dbReference type="PhylomeDB" id="B3S406"/>
<evidence type="ECO:0000256" key="4">
    <source>
        <dbReference type="SAM" id="MobiDB-lite"/>
    </source>
</evidence>
<dbReference type="PANTHER" id="PTHR12610">
    <property type="entry name" value="SINGLE STRANDED DNA BINDING PROTEIN"/>
    <property type="match status" value="1"/>
</dbReference>
<dbReference type="OMA" id="AMYSHIS"/>
<evidence type="ECO:0000256" key="3">
    <source>
        <dbReference type="ARBA" id="ARBA00023242"/>
    </source>
</evidence>
<dbReference type="RefSeq" id="XP_002114917.1">
    <property type="nucleotide sequence ID" value="XM_002114881.1"/>
</dbReference>
<dbReference type="HOGENOM" id="CLU_053914_0_0_1"/>
<dbReference type="PANTHER" id="PTHR12610:SF12">
    <property type="entry name" value="SEQUENCE-SPECIFIC SINGLE-STRANDED DNA-BINDING PROTEIN, ISOFORM D"/>
    <property type="match status" value="1"/>
</dbReference>
<name>B3S406_TRIAD</name>
<dbReference type="InterPro" id="IPR006594">
    <property type="entry name" value="LisH"/>
</dbReference>
<dbReference type="PRINTS" id="PR01743">
    <property type="entry name" value="SSDNABINDING"/>
</dbReference>
<dbReference type="GO" id="GO:0003697">
    <property type="term" value="F:single-stranded DNA binding"/>
    <property type="evidence" value="ECO:0007669"/>
    <property type="project" value="InterPro"/>
</dbReference>
<dbReference type="CTD" id="6756130"/>
<dbReference type="EMBL" id="DS985249">
    <property type="protein sequence ID" value="EDV22373.1"/>
    <property type="molecule type" value="Genomic_DNA"/>
</dbReference>
<dbReference type="SMART" id="SM00667">
    <property type="entry name" value="LisH"/>
    <property type="match status" value="1"/>
</dbReference>
<keyword evidence="3" id="KW-0539">Nucleus</keyword>
<organism evidence="5 6">
    <name type="scientific">Trichoplax adhaerens</name>
    <name type="common">Trichoplax reptans</name>
    <dbReference type="NCBI Taxonomy" id="10228"/>
    <lineage>
        <taxon>Eukaryota</taxon>
        <taxon>Metazoa</taxon>
        <taxon>Placozoa</taxon>
        <taxon>Uniplacotomia</taxon>
        <taxon>Trichoplacea</taxon>
        <taxon>Trichoplacidae</taxon>
        <taxon>Trichoplax</taxon>
    </lineage>
</organism>
<evidence type="ECO:0000256" key="2">
    <source>
        <dbReference type="ARBA" id="ARBA00023125"/>
    </source>
</evidence>
<dbReference type="GO" id="GO:0005634">
    <property type="term" value="C:nucleus"/>
    <property type="evidence" value="ECO:0000318"/>
    <property type="project" value="GO_Central"/>
</dbReference>
<keyword evidence="6" id="KW-1185">Reference proteome</keyword>
<dbReference type="STRING" id="10228.B3S406"/>
<comment type="subcellular location">
    <subcellularLocation>
        <location evidence="1">Nucleus</location>
    </subcellularLocation>
</comment>